<protein>
    <submittedName>
        <fullName evidence="4">Uncharacterized protein</fullName>
    </submittedName>
</protein>
<evidence type="ECO:0000256" key="3">
    <source>
        <dbReference type="ARBA" id="ARBA00023002"/>
    </source>
</evidence>
<dbReference type="GeneID" id="70241846"/>
<dbReference type="PANTHER" id="PTHR24320:SF272">
    <property type="entry name" value="NAD(P)-BINDING ROSSMANN-FOLD SUPERFAMILY PROTEIN"/>
    <property type="match status" value="1"/>
</dbReference>
<dbReference type="EMBL" id="JAJTJA010000008">
    <property type="protein sequence ID" value="KAH8695614.1"/>
    <property type="molecule type" value="Genomic_DNA"/>
</dbReference>
<evidence type="ECO:0000256" key="2">
    <source>
        <dbReference type="ARBA" id="ARBA00022857"/>
    </source>
</evidence>
<gene>
    <name evidence="4" type="ORF">BGW36DRAFT_299730</name>
</gene>
<sequence>QLELATSVRACAEELKSKTRSMNISIGNVGVMASPKGRTVDGFETQFGTKHIAHFLLFYLVKPLLPSSSTSVFHSRAVYLSSSAHRTSSVQFDNLGLEGEYEPWKPYRQTKTTNLWTASQIE</sequence>
<evidence type="ECO:0000313" key="5">
    <source>
        <dbReference type="Proteomes" id="UP001201262"/>
    </source>
</evidence>
<dbReference type="Gene3D" id="3.40.50.720">
    <property type="entry name" value="NAD(P)-binding Rossmann-like Domain"/>
    <property type="match status" value="1"/>
</dbReference>
<accession>A0AAD4KLZ2</accession>
<proteinExistence type="inferred from homology"/>
<dbReference type="GO" id="GO:0016491">
    <property type="term" value="F:oxidoreductase activity"/>
    <property type="evidence" value="ECO:0007669"/>
    <property type="project" value="UniProtKB-KW"/>
</dbReference>
<name>A0AAD4KLZ2_9EURO</name>
<feature type="non-terminal residue" evidence="4">
    <location>
        <position position="1"/>
    </location>
</feature>
<evidence type="ECO:0000256" key="1">
    <source>
        <dbReference type="ARBA" id="ARBA00006484"/>
    </source>
</evidence>
<comment type="caution">
    <text evidence="4">The sequence shown here is derived from an EMBL/GenBank/DDBJ whole genome shotgun (WGS) entry which is preliminary data.</text>
</comment>
<keyword evidence="2" id="KW-0521">NADP</keyword>
<dbReference type="PANTHER" id="PTHR24320">
    <property type="entry name" value="RETINOL DEHYDROGENASE"/>
    <property type="match status" value="1"/>
</dbReference>
<dbReference type="SUPFAM" id="SSF51735">
    <property type="entry name" value="NAD(P)-binding Rossmann-fold domains"/>
    <property type="match status" value="1"/>
</dbReference>
<organism evidence="4 5">
    <name type="scientific">Talaromyces proteolyticus</name>
    <dbReference type="NCBI Taxonomy" id="1131652"/>
    <lineage>
        <taxon>Eukaryota</taxon>
        <taxon>Fungi</taxon>
        <taxon>Dikarya</taxon>
        <taxon>Ascomycota</taxon>
        <taxon>Pezizomycotina</taxon>
        <taxon>Eurotiomycetes</taxon>
        <taxon>Eurotiomycetidae</taxon>
        <taxon>Eurotiales</taxon>
        <taxon>Trichocomaceae</taxon>
        <taxon>Talaromyces</taxon>
        <taxon>Talaromyces sect. Bacilispori</taxon>
    </lineage>
</organism>
<evidence type="ECO:0000313" key="4">
    <source>
        <dbReference type="EMBL" id="KAH8695614.1"/>
    </source>
</evidence>
<keyword evidence="3" id="KW-0560">Oxidoreductase</keyword>
<dbReference type="InterPro" id="IPR036291">
    <property type="entry name" value="NAD(P)-bd_dom_sf"/>
</dbReference>
<comment type="similarity">
    <text evidence="1">Belongs to the short-chain dehydrogenases/reductases (SDR) family.</text>
</comment>
<reference evidence="4" key="1">
    <citation type="submission" date="2021-12" db="EMBL/GenBank/DDBJ databases">
        <title>Convergent genome expansion in fungi linked to evolution of root-endophyte symbiosis.</title>
        <authorList>
            <consortium name="DOE Joint Genome Institute"/>
            <person name="Ke Y.-H."/>
            <person name="Bonito G."/>
            <person name="Liao H.-L."/>
            <person name="Looney B."/>
            <person name="Rojas-Flechas A."/>
            <person name="Nash J."/>
            <person name="Hameed K."/>
            <person name="Schadt C."/>
            <person name="Martin F."/>
            <person name="Crous P.W."/>
            <person name="Miettinen O."/>
            <person name="Magnuson J.K."/>
            <person name="Labbe J."/>
            <person name="Jacobson D."/>
            <person name="Doktycz M.J."/>
            <person name="Veneault-Fourrey C."/>
            <person name="Kuo A."/>
            <person name="Mondo S."/>
            <person name="Calhoun S."/>
            <person name="Riley R."/>
            <person name="Ohm R."/>
            <person name="LaButti K."/>
            <person name="Andreopoulos B."/>
            <person name="Pangilinan J."/>
            <person name="Nolan M."/>
            <person name="Tritt A."/>
            <person name="Clum A."/>
            <person name="Lipzen A."/>
            <person name="Daum C."/>
            <person name="Barry K."/>
            <person name="Grigoriev I.V."/>
            <person name="Vilgalys R."/>
        </authorList>
    </citation>
    <scope>NUCLEOTIDE SEQUENCE</scope>
    <source>
        <strain evidence="4">PMI_201</strain>
    </source>
</reference>
<dbReference type="AlphaFoldDB" id="A0AAD4KLZ2"/>
<dbReference type="Proteomes" id="UP001201262">
    <property type="component" value="Unassembled WGS sequence"/>
</dbReference>
<dbReference type="RefSeq" id="XP_046070756.1">
    <property type="nucleotide sequence ID" value="XM_046211559.1"/>
</dbReference>
<keyword evidence="5" id="KW-1185">Reference proteome</keyword>